<keyword evidence="4 8" id="KW-0547">Nucleotide-binding</keyword>
<evidence type="ECO:0000313" key="10">
    <source>
        <dbReference type="EMBL" id="KKR89113.1"/>
    </source>
</evidence>
<evidence type="ECO:0000256" key="6">
    <source>
        <dbReference type="ARBA" id="ARBA00022840"/>
    </source>
</evidence>
<dbReference type="NCBIfam" id="TIGR00041">
    <property type="entry name" value="DTMP_kinase"/>
    <property type="match status" value="1"/>
</dbReference>
<dbReference type="EC" id="2.7.4.9" evidence="8"/>
<sequence>MTEFDFFYLYNKMVNNQFVMENLFMDKKGKFIVIDGLDGCGKGTQVKLLANYIFDSDKKNHVFLTREPYNSEHYGEIRRLLKEGINPKDNAELLAELFVKDRRAHVELINNFLNRGIHVVCDRYKYSTFAYQQAQGVALKKLIEMHKRILAPDLTIIPDVPVDIILERIAKDGNRNHKEVFEQKDFQEKLRENFLALPTVLPDENIVFIDGNKSTEKVFESIKEIIYNYGFFISAGKI</sequence>
<comment type="catalytic activity">
    <reaction evidence="7 8">
        <text>dTMP + ATP = dTDP + ADP</text>
        <dbReference type="Rhea" id="RHEA:13517"/>
        <dbReference type="ChEBI" id="CHEBI:30616"/>
        <dbReference type="ChEBI" id="CHEBI:58369"/>
        <dbReference type="ChEBI" id="CHEBI:63528"/>
        <dbReference type="ChEBI" id="CHEBI:456216"/>
        <dbReference type="EC" id="2.7.4.9"/>
    </reaction>
</comment>
<evidence type="ECO:0000256" key="7">
    <source>
        <dbReference type="ARBA" id="ARBA00048743"/>
    </source>
</evidence>
<dbReference type="SUPFAM" id="SSF52540">
    <property type="entry name" value="P-loop containing nucleoside triphosphate hydrolases"/>
    <property type="match status" value="1"/>
</dbReference>
<dbReference type="AlphaFoldDB" id="A0A0G0UK24"/>
<evidence type="ECO:0000313" key="11">
    <source>
        <dbReference type="Proteomes" id="UP000033918"/>
    </source>
</evidence>
<evidence type="ECO:0000256" key="8">
    <source>
        <dbReference type="HAMAP-Rule" id="MF_00165"/>
    </source>
</evidence>
<evidence type="ECO:0000256" key="4">
    <source>
        <dbReference type="ARBA" id="ARBA00022741"/>
    </source>
</evidence>
<proteinExistence type="inferred from homology"/>
<comment type="similarity">
    <text evidence="1 8">Belongs to the thymidylate kinase family.</text>
</comment>
<keyword evidence="3 8" id="KW-0545">Nucleotide biosynthesis</keyword>
<dbReference type="InterPro" id="IPR018094">
    <property type="entry name" value="Thymidylate_kinase"/>
</dbReference>
<protein>
    <recommendedName>
        <fullName evidence="8">Thymidylate kinase</fullName>
        <ecNumber evidence="8">2.7.4.9</ecNumber>
    </recommendedName>
    <alternativeName>
        <fullName evidence="8">dTMP kinase</fullName>
    </alternativeName>
</protein>
<dbReference type="PANTHER" id="PTHR10344:SF4">
    <property type="entry name" value="UMP-CMP KINASE 2, MITOCHONDRIAL"/>
    <property type="match status" value="1"/>
</dbReference>
<dbReference type="GO" id="GO:0006235">
    <property type="term" value="P:dTTP biosynthetic process"/>
    <property type="evidence" value="ECO:0007669"/>
    <property type="project" value="UniProtKB-UniRule"/>
</dbReference>
<evidence type="ECO:0000256" key="1">
    <source>
        <dbReference type="ARBA" id="ARBA00009776"/>
    </source>
</evidence>
<evidence type="ECO:0000256" key="2">
    <source>
        <dbReference type="ARBA" id="ARBA00022679"/>
    </source>
</evidence>
<evidence type="ECO:0000259" key="9">
    <source>
        <dbReference type="Pfam" id="PF02223"/>
    </source>
</evidence>
<name>A0A0G0UK24_9BACT</name>
<comment type="caution">
    <text evidence="8">Lacks conserved residue(s) required for the propagation of feature annotation.</text>
</comment>
<keyword evidence="5 8" id="KW-0418">Kinase</keyword>
<organism evidence="10 11">
    <name type="scientific">Candidatus Wolfebacteria bacterium GW2011_GWB1_41_12</name>
    <dbReference type="NCBI Taxonomy" id="1619006"/>
    <lineage>
        <taxon>Bacteria</taxon>
        <taxon>Candidatus Wolfeibacteriota</taxon>
    </lineage>
</organism>
<keyword evidence="2 8" id="KW-0808">Transferase</keyword>
<dbReference type="Gene3D" id="3.40.50.300">
    <property type="entry name" value="P-loop containing nucleotide triphosphate hydrolases"/>
    <property type="match status" value="1"/>
</dbReference>
<dbReference type="PANTHER" id="PTHR10344">
    <property type="entry name" value="THYMIDYLATE KINASE"/>
    <property type="match status" value="1"/>
</dbReference>
<dbReference type="HAMAP" id="MF_00165">
    <property type="entry name" value="Thymidylate_kinase"/>
    <property type="match status" value="1"/>
</dbReference>
<dbReference type="PROSITE" id="PS01331">
    <property type="entry name" value="THYMIDYLATE_KINASE"/>
    <property type="match status" value="1"/>
</dbReference>
<dbReference type="GO" id="GO:0005524">
    <property type="term" value="F:ATP binding"/>
    <property type="evidence" value="ECO:0007669"/>
    <property type="project" value="UniProtKB-UniRule"/>
</dbReference>
<reference evidence="10 11" key="1">
    <citation type="journal article" date="2015" name="Nature">
        <title>rRNA introns, odd ribosomes, and small enigmatic genomes across a large radiation of phyla.</title>
        <authorList>
            <person name="Brown C.T."/>
            <person name="Hug L.A."/>
            <person name="Thomas B.C."/>
            <person name="Sharon I."/>
            <person name="Castelle C.J."/>
            <person name="Singh A."/>
            <person name="Wilkins M.J."/>
            <person name="Williams K.H."/>
            <person name="Banfield J.F."/>
        </authorList>
    </citation>
    <scope>NUCLEOTIDE SEQUENCE [LARGE SCALE GENOMIC DNA]</scope>
</reference>
<dbReference type="EMBL" id="LCAK01000001">
    <property type="protein sequence ID" value="KKR89113.1"/>
    <property type="molecule type" value="Genomic_DNA"/>
</dbReference>
<dbReference type="Proteomes" id="UP000033918">
    <property type="component" value="Unassembled WGS sequence"/>
</dbReference>
<dbReference type="Pfam" id="PF02223">
    <property type="entry name" value="Thymidylate_kin"/>
    <property type="match status" value="1"/>
</dbReference>
<comment type="caution">
    <text evidence="10">The sequence shown here is derived from an EMBL/GenBank/DDBJ whole genome shotgun (WGS) entry which is preliminary data.</text>
</comment>
<dbReference type="GO" id="GO:0006227">
    <property type="term" value="P:dUDP biosynthetic process"/>
    <property type="evidence" value="ECO:0007669"/>
    <property type="project" value="TreeGrafter"/>
</dbReference>
<gene>
    <name evidence="8" type="primary">tmk</name>
    <name evidence="10" type="ORF">UU38_C0001G0015</name>
</gene>
<feature type="domain" description="Thymidylate kinase-like" evidence="9">
    <location>
        <begin position="34"/>
        <end position="222"/>
    </location>
</feature>
<comment type="function">
    <text evidence="8">Phosphorylation of dTMP to form dTDP in both de novo and salvage pathways of dTTP synthesis.</text>
</comment>
<dbReference type="CDD" id="cd01672">
    <property type="entry name" value="TMPK"/>
    <property type="match status" value="1"/>
</dbReference>
<keyword evidence="6 8" id="KW-0067">ATP-binding</keyword>
<accession>A0A0G0UK24</accession>
<dbReference type="InterPro" id="IPR027417">
    <property type="entry name" value="P-loop_NTPase"/>
</dbReference>
<evidence type="ECO:0000256" key="5">
    <source>
        <dbReference type="ARBA" id="ARBA00022777"/>
    </source>
</evidence>
<dbReference type="GO" id="GO:0005737">
    <property type="term" value="C:cytoplasm"/>
    <property type="evidence" value="ECO:0007669"/>
    <property type="project" value="TreeGrafter"/>
</dbReference>
<dbReference type="InterPro" id="IPR018095">
    <property type="entry name" value="Thymidylate_kin_CS"/>
</dbReference>
<dbReference type="GO" id="GO:0004798">
    <property type="term" value="F:dTMP kinase activity"/>
    <property type="evidence" value="ECO:0007669"/>
    <property type="project" value="UniProtKB-UniRule"/>
</dbReference>
<evidence type="ECO:0000256" key="3">
    <source>
        <dbReference type="ARBA" id="ARBA00022727"/>
    </source>
</evidence>
<dbReference type="InterPro" id="IPR039430">
    <property type="entry name" value="Thymidylate_kin-like_dom"/>
</dbReference>
<dbReference type="GO" id="GO:0006233">
    <property type="term" value="P:dTDP biosynthetic process"/>
    <property type="evidence" value="ECO:0007669"/>
    <property type="project" value="InterPro"/>
</dbReference>